<evidence type="ECO:0000313" key="3">
    <source>
        <dbReference type="EMBL" id="MBB6001264.1"/>
    </source>
</evidence>
<dbReference type="SUPFAM" id="SSF56574">
    <property type="entry name" value="Serpins"/>
    <property type="match status" value="1"/>
</dbReference>
<evidence type="ECO:0000256" key="1">
    <source>
        <dbReference type="RuleBase" id="RU000411"/>
    </source>
</evidence>
<organism evidence="3 4">
    <name type="scientific">Streptomonospora salina</name>
    <dbReference type="NCBI Taxonomy" id="104205"/>
    <lineage>
        <taxon>Bacteria</taxon>
        <taxon>Bacillati</taxon>
        <taxon>Actinomycetota</taxon>
        <taxon>Actinomycetes</taxon>
        <taxon>Streptosporangiales</taxon>
        <taxon>Nocardiopsidaceae</taxon>
        <taxon>Streptomonospora</taxon>
    </lineage>
</organism>
<name>A0A841EG40_9ACTN</name>
<dbReference type="PANTHER" id="PTHR11461">
    <property type="entry name" value="SERINE PROTEASE INHIBITOR, SERPIN"/>
    <property type="match status" value="1"/>
</dbReference>
<dbReference type="EMBL" id="JACHLY010000002">
    <property type="protein sequence ID" value="MBB6001264.1"/>
    <property type="molecule type" value="Genomic_DNA"/>
</dbReference>
<evidence type="ECO:0000259" key="2">
    <source>
        <dbReference type="SMART" id="SM00093"/>
    </source>
</evidence>
<dbReference type="RefSeq" id="WP_184640411.1">
    <property type="nucleotide sequence ID" value="NZ_BAABKT010000035.1"/>
</dbReference>
<dbReference type="InterPro" id="IPR042185">
    <property type="entry name" value="Serpin_sf_2"/>
</dbReference>
<dbReference type="CDD" id="cd19590">
    <property type="entry name" value="serpin_thermopin-like"/>
    <property type="match status" value="1"/>
</dbReference>
<dbReference type="PANTHER" id="PTHR11461:SF211">
    <property type="entry name" value="GH10112P-RELATED"/>
    <property type="match status" value="1"/>
</dbReference>
<dbReference type="SMART" id="SM00093">
    <property type="entry name" value="SERPIN"/>
    <property type="match status" value="1"/>
</dbReference>
<accession>A0A841EG40</accession>
<dbReference type="InterPro" id="IPR042178">
    <property type="entry name" value="Serpin_sf_1"/>
</dbReference>
<dbReference type="InterPro" id="IPR000215">
    <property type="entry name" value="Serpin_fam"/>
</dbReference>
<comment type="caution">
    <text evidence="3">The sequence shown here is derived from an EMBL/GenBank/DDBJ whole genome shotgun (WGS) entry which is preliminary data.</text>
</comment>
<comment type="similarity">
    <text evidence="1">Belongs to the serpin family.</text>
</comment>
<dbReference type="InterPro" id="IPR023796">
    <property type="entry name" value="Serpin_dom"/>
</dbReference>
<reference evidence="3 4" key="1">
    <citation type="submission" date="2020-08" db="EMBL/GenBank/DDBJ databases">
        <title>Sequencing the genomes of 1000 actinobacteria strains.</title>
        <authorList>
            <person name="Klenk H.-P."/>
        </authorList>
    </citation>
    <scope>NUCLEOTIDE SEQUENCE [LARGE SCALE GENOMIC DNA]</scope>
    <source>
        <strain evidence="3 4">DSM 44593</strain>
    </source>
</reference>
<dbReference type="Gene3D" id="3.30.497.10">
    <property type="entry name" value="Antithrombin, subunit I, domain 2"/>
    <property type="match status" value="1"/>
</dbReference>
<dbReference type="AlphaFoldDB" id="A0A841EG40"/>
<protein>
    <submittedName>
        <fullName evidence="3">Serpin B</fullName>
    </submittedName>
</protein>
<keyword evidence="4" id="KW-1185">Reference proteome</keyword>
<feature type="domain" description="Serpin" evidence="2">
    <location>
        <begin position="14"/>
        <end position="356"/>
    </location>
</feature>
<dbReference type="InterPro" id="IPR036186">
    <property type="entry name" value="Serpin_sf"/>
</dbReference>
<sequence>MPVSLRPDHRDFALRLDSALEQAGLRERAWSPLSVAGALGLVATGARGTTRRELEQLLGRDIRGHLAALDDAVSPGPELAASTALWIRDDLPLLAEFDAAVRARPGSAVHTADFAGDPERVRRQANAEAADVTRGLIEEPLLPGDVATSTQALLLNALWVRMRWSEPFDTAATAPKPFRSPSGRRRVPMMRSRARRPYAAAAGWRMATLPAVHDLAMDVLLPDRPERGTAPTPDALAELYDRAAPADVDLSMPRFEARSRSALSQPVAAAGAPTAFTDRADLTGVSPRPLRIDEVVHEAVLRADEKGAEGAAATAVVMRTVAAVTGKPVRFAADRPFAFVLRRRAAMLFLGSVAEPRDPGPARE</sequence>
<dbReference type="GO" id="GO:0004867">
    <property type="term" value="F:serine-type endopeptidase inhibitor activity"/>
    <property type="evidence" value="ECO:0007669"/>
    <property type="project" value="InterPro"/>
</dbReference>
<dbReference type="GO" id="GO:0005615">
    <property type="term" value="C:extracellular space"/>
    <property type="evidence" value="ECO:0007669"/>
    <property type="project" value="InterPro"/>
</dbReference>
<proteinExistence type="inferred from homology"/>
<dbReference type="Gene3D" id="2.30.39.10">
    <property type="entry name" value="Alpha-1-antitrypsin, domain 1"/>
    <property type="match status" value="1"/>
</dbReference>
<dbReference type="Pfam" id="PF00079">
    <property type="entry name" value="Serpin"/>
    <property type="match status" value="1"/>
</dbReference>
<evidence type="ECO:0000313" key="4">
    <source>
        <dbReference type="Proteomes" id="UP000578077"/>
    </source>
</evidence>
<gene>
    <name evidence="3" type="ORF">HNR25_005093</name>
</gene>
<dbReference type="Proteomes" id="UP000578077">
    <property type="component" value="Unassembled WGS sequence"/>
</dbReference>